<dbReference type="InParanoid" id="A0A1Z5JPK1"/>
<feature type="region of interest" description="Disordered" evidence="1">
    <location>
        <begin position="65"/>
        <end position="114"/>
    </location>
</feature>
<dbReference type="AlphaFoldDB" id="A0A1Z5JPK1"/>
<evidence type="ECO:0000313" key="3">
    <source>
        <dbReference type="EMBL" id="GAX15934.1"/>
    </source>
</evidence>
<keyword evidence="4" id="KW-1185">Reference proteome</keyword>
<gene>
    <name evidence="3" type="ORF">FisN_22Hh216</name>
</gene>
<feature type="compositionally biased region" description="Acidic residues" evidence="1">
    <location>
        <begin position="104"/>
        <end position="114"/>
    </location>
</feature>
<proteinExistence type="predicted"/>
<comment type="caution">
    <text evidence="3">The sequence shown here is derived from an EMBL/GenBank/DDBJ whole genome shotgun (WGS) entry which is preliminary data.</text>
</comment>
<feature type="signal peptide" evidence="2">
    <location>
        <begin position="1"/>
        <end position="16"/>
    </location>
</feature>
<organism evidence="3 4">
    <name type="scientific">Fistulifera solaris</name>
    <name type="common">Oleaginous diatom</name>
    <dbReference type="NCBI Taxonomy" id="1519565"/>
    <lineage>
        <taxon>Eukaryota</taxon>
        <taxon>Sar</taxon>
        <taxon>Stramenopiles</taxon>
        <taxon>Ochrophyta</taxon>
        <taxon>Bacillariophyta</taxon>
        <taxon>Bacillariophyceae</taxon>
        <taxon>Bacillariophycidae</taxon>
        <taxon>Naviculales</taxon>
        <taxon>Naviculaceae</taxon>
        <taxon>Fistulifera</taxon>
    </lineage>
</organism>
<evidence type="ECO:0000313" key="4">
    <source>
        <dbReference type="Proteomes" id="UP000198406"/>
    </source>
</evidence>
<keyword evidence="2" id="KW-0732">Signal</keyword>
<reference evidence="3 4" key="1">
    <citation type="journal article" date="2015" name="Plant Cell">
        <title>Oil accumulation by the oleaginous diatom Fistulifera solaris as revealed by the genome and transcriptome.</title>
        <authorList>
            <person name="Tanaka T."/>
            <person name="Maeda Y."/>
            <person name="Veluchamy A."/>
            <person name="Tanaka M."/>
            <person name="Abida H."/>
            <person name="Marechal E."/>
            <person name="Bowler C."/>
            <person name="Muto M."/>
            <person name="Sunaga Y."/>
            <person name="Tanaka M."/>
            <person name="Yoshino T."/>
            <person name="Taniguchi T."/>
            <person name="Fukuda Y."/>
            <person name="Nemoto M."/>
            <person name="Matsumoto M."/>
            <person name="Wong P.S."/>
            <person name="Aburatani S."/>
            <person name="Fujibuchi W."/>
        </authorList>
    </citation>
    <scope>NUCLEOTIDE SEQUENCE [LARGE SCALE GENOMIC DNA]</scope>
    <source>
        <strain evidence="3 4">JPCC DA0580</strain>
    </source>
</reference>
<accession>A0A1Z5JPK1</accession>
<dbReference type="Proteomes" id="UP000198406">
    <property type="component" value="Unassembled WGS sequence"/>
</dbReference>
<sequence>MINLLSFFVLLSGLDAFVPSSRKPSFLVATKLYSASDKGNFKGSFTFVEGSDFFASEEEEIEAMGGDPSFLDSSGDDTPWLKQKEEKLDSKEQVDNKTEKFEWDGEVDEDAYFD</sequence>
<dbReference type="EMBL" id="BDSP01000100">
    <property type="protein sequence ID" value="GAX15934.1"/>
    <property type="molecule type" value="Genomic_DNA"/>
</dbReference>
<evidence type="ECO:0000256" key="2">
    <source>
        <dbReference type="SAM" id="SignalP"/>
    </source>
</evidence>
<feature type="chain" id="PRO_5012871060" evidence="2">
    <location>
        <begin position="17"/>
        <end position="114"/>
    </location>
</feature>
<feature type="compositionally biased region" description="Basic and acidic residues" evidence="1">
    <location>
        <begin position="82"/>
        <end position="103"/>
    </location>
</feature>
<evidence type="ECO:0000256" key="1">
    <source>
        <dbReference type="SAM" id="MobiDB-lite"/>
    </source>
</evidence>
<name>A0A1Z5JPK1_FISSO</name>
<protein>
    <submittedName>
        <fullName evidence="3">Uncharacterized protein</fullName>
    </submittedName>
</protein>